<name>A0A0A0NIU5_STRRN</name>
<sequence>MTGRHARARATALPLALATLLTLTVTACGGTATVNQSKVPEQRVDPALRALLPRDIRDKGSITSAVGNDYPPLSLLDIDNKTVIGAEPDLIHAVGQILGVRVHLVQANFDSIIGGVRSRRYDVAIQAMLDKKERQSQVTFVDYMKTSSSILASRKAAGNIRSLTSLCGSQVAVEQGTSQVDDVAAQAEKCAANGKPELEKLVFPDSVGCFQALSTGRADAFVGGTPTVVYQAEMSHGRFRTAGEPYRFLPYGILINKEEPTLVRAVRGALQKLIDNGTYAKILKQWNIRSGALKSATVNGGAA</sequence>
<keyword evidence="1 2" id="KW-0732">Signal</keyword>
<organism evidence="4 5">
    <name type="scientific">Streptomyces rapamycinicus (strain ATCC 29253 / DSM 41530 / NRRL 5491 / AYB-994)</name>
    <name type="common">Streptomyces hygroscopicus (strain ATCC 29253)</name>
    <dbReference type="NCBI Taxonomy" id="1343740"/>
    <lineage>
        <taxon>Bacteria</taxon>
        <taxon>Bacillati</taxon>
        <taxon>Actinomycetota</taxon>
        <taxon>Actinomycetes</taxon>
        <taxon>Kitasatosporales</taxon>
        <taxon>Streptomycetaceae</taxon>
        <taxon>Streptomyces</taxon>
        <taxon>Streptomyces violaceusniger group</taxon>
    </lineage>
</organism>
<dbReference type="RefSeq" id="WP_020872948.1">
    <property type="nucleotide sequence ID" value="NC_022785.1"/>
</dbReference>
<dbReference type="PROSITE" id="PS51257">
    <property type="entry name" value="PROKAR_LIPOPROTEIN"/>
    <property type="match status" value="1"/>
</dbReference>
<dbReference type="PANTHER" id="PTHR35936">
    <property type="entry name" value="MEMBRANE-BOUND LYTIC MUREIN TRANSGLYCOSYLASE F"/>
    <property type="match status" value="1"/>
</dbReference>
<reference evidence="4 5" key="1">
    <citation type="journal article" date="2018" name="J. Biol. Chem.">
        <title>Discovery of the actinoplanic acid pathway in Streptomyces rapamycinicus reveals a genetically conserved synergism with rapamycin.</title>
        <authorList>
            <person name="Mrak P."/>
            <person name="Krastel P."/>
            <person name="Pivk Lukancic P."/>
            <person name="Tao J."/>
            <person name="Pistorius D."/>
            <person name="Moore C.M."/>
        </authorList>
    </citation>
    <scope>NUCLEOTIDE SEQUENCE [LARGE SCALE GENOMIC DNA]</scope>
    <source>
        <strain evidence="4 5">NRRL 5491</strain>
    </source>
</reference>
<proteinExistence type="predicted"/>
<dbReference type="AlphaFoldDB" id="A0A0A0NIU5"/>
<comment type="caution">
    <text evidence="4">The sequence shown here is derived from an EMBL/GenBank/DDBJ whole genome shotgun (WGS) entry which is preliminary data.</text>
</comment>
<dbReference type="EMBL" id="QYCY01000001">
    <property type="protein sequence ID" value="RLV77341.1"/>
    <property type="molecule type" value="Genomic_DNA"/>
</dbReference>
<evidence type="ECO:0000256" key="2">
    <source>
        <dbReference type="SAM" id="SignalP"/>
    </source>
</evidence>
<dbReference type="KEGG" id="src:M271_40440"/>
<evidence type="ECO:0000313" key="4">
    <source>
        <dbReference type="EMBL" id="RLV77341.1"/>
    </source>
</evidence>
<dbReference type="Gene3D" id="3.40.190.10">
    <property type="entry name" value="Periplasmic binding protein-like II"/>
    <property type="match status" value="2"/>
</dbReference>
<dbReference type="SMART" id="SM00062">
    <property type="entry name" value="PBPb"/>
    <property type="match status" value="1"/>
</dbReference>
<dbReference type="Proteomes" id="UP000281594">
    <property type="component" value="Unassembled WGS sequence"/>
</dbReference>
<gene>
    <name evidence="4" type="ORF">D3C57_103190</name>
</gene>
<accession>A0A0A0NIU5</accession>
<protein>
    <recommendedName>
        <fullName evidence="3">Solute-binding protein family 3/N-terminal domain-containing protein</fullName>
    </recommendedName>
</protein>
<dbReference type="SUPFAM" id="SSF53850">
    <property type="entry name" value="Periplasmic binding protein-like II"/>
    <property type="match status" value="1"/>
</dbReference>
<feature type="chain" id="PRO_5039727989" description="Solute-binding protein family 3/N-terminal domain-containing protein" evidence="2">
    <location>
        <begin position="28"/>
        <end position="303"/>
    </location>
</feature>
<evidence type="ECO:0000313" key="5">
    <source>
        <dbReference type="Proteomes" id="UP000281594"/>
    </source>
</evidence>
<dbReference type="Pfam" id="PF00497">
    <property type="entry name" value="SBP_bac_3"/>
    <property type="match status" value="1"/>
</dbReference>
<evidence type="ECO:0000256" key="1">
    <source>
        <dbReference type="ARBA" id="ARBA00022729"/>
    </source>
</evidence>
<dbReference type="PANTHER" id="PTHR35936:SF17">
    <property type="entry name" value="ARGININE-BINDING EXTRACELLULAR PROTEIN ARTP"/>
    <property type="match status" value="1"/>
</dbReference>
<dbReference type="InterPro" id="IPR001638">
    <property type="entry name" value="Solute-binding_3/MltF_N"/>
</dbReference>
<dbReference type="CDD" id="cd01004">
    <property type="entry name" value="PBP2_MidA_like"/>
    <property type="match status" value="1"/>
</dbReference>
<dbReference type="STRING" id="1343740.M271_40440"/>
<feature type="signal peptide" evidence="2">
    <location>
        <begin position="1"/>
        <end position="27"/>
    </location>
</feature>
<feature type="domain" description="Solute-binding protein family 3/N-terminal" evidence="3">
    <location>
        <begin position="61"/>
        <end position="289"/>
    </location>
</feature>
<evidence type="ECO:0000259" key="3">
    <source>
        <dbReference type="SMART" id="SM00062"/>
    </source>
</evidence>
<dbReference type="eggNOG" id="COG0834">
    <property type="taxonomic scope" value="Bacteria"/>
</dbReference>
<dbReference type="HOGENOM" id="CLU_019602_18_1_11"/>